<name>A0ABW8I7G1_9BACI</name>
<dbReference type="InterPro" id="IPR051790">
    <property type="entry name" value="Cytochrome_c-biogenesis_DsbD"/>
</dbReference>
<keyword evidence="1" id="KW-1133">Transmembrane helix</keyword>
<dbReference type="PANTHER" id="PTHR31272:SF4">
    <property type="entry name" value="CYTOCHROME C-TYPE BIOGENESIS PROTEIN HI_1454-RELATED"/>
    <property type="match status" value="1"/>
</dbReference>
<evidence type="ECO:0000256" key="1">
    <source>
        <dbReference type="SAM" id="Phobius"/>
    </source>
</evidence>
<dbReference type="Proteomes" id="UP001619911">
    <property type="component" value="Unassembled WGS sequence"/>
</dbReference>
<dbReference type="InterPro" id="IPR039447">
    <property type="entry name" value="UreH-like_TM_dom"/>
</dbReference>
<feature type="transmembrane region" description="Helical" evidence="1">
    <location>
        <begin position="25"/>
        <end position="45"/>
    </location>
</feature>
<dbReference type="PANTHER" id="PTHR31272">
    <property type="entry name" value="CYTOCHROME C-TYPE BIOGENESIS PROTEIN HI_1454-RELATED"/>
    <property type="match status" value="1"/>
</dbReference>
<comment type="caution">
    <text evidence="3">The sequence shown here is derived from an EMBL/GenBank/DDBJ whole genome shotgun (WGS) entry which is preliminary data.</text>
</comment>
<keyword evidence="4" id="KW-1185">Reference proteome</keyword>
<accession>A0ABW8I7G1</accession>
<evidence type="ECO:0000313" key="4">
    <source>
        <dbReference type="Proteomes" id="UP001619911"/>
    </source>
</evidence>
<keyword evidence="1" id="KW-0812">Transmembrane</keyword>
<organism evidence="3 4">
    <name type="scientific">Bacillus lumedeiriae</name>
    <dbReference type="NCBI Taxonomy" id="3058829"/>
    <lineage>
        <taxon>Bacteria</taxon>
        <taxon>Bacillati</taxon>
        <taxon>Bacillota</taxon>
        <taxon>Bacilli</taxon>
        <taxon>Bacillales</taxon>
        <taxon>Bacillaceae</taxon>
        <taxon>Bacillus</taxon>
    </lineage>
</organism>
<feature type="transmembrane region" description="Helical" evidence="1">
    <location>
        <begin position="215"/>
        <end position="238"/>
    </location>
</feature>
<dbReference type="RefSeq" id="WP_404315388.1">
    <property type="nucleotide sequence ID" value="NZ_JAUIYO010000002.1"/>
</dbReference>
<feature type="transmembrane region" description="Helical" evidence="1">
    <location>
        <begin position="145"/>
        <end position="172"/>
    </location>
</feature>
<sequence>MYTLLNDISNFLNKPFMNMANNSEAIPIIGALALGLVGALAPCQISGNISAITLYGNNALQKSINWMEILLFTLGKVVVFSTLGLIVWLLGKEIEPMLIQVFPWIRKLMGPLMIAVGLFMIGIVKIKWNALQIKISPKKSKLGSFLMGATFALAFCPTMFVLFFVSLMPLVLSTSYGAILPGIFAIGTSFPLILFVTFIWFFGFDGTLLKRGRKIGAYVQKAAGVFMIFLGVLDILTYW</sequence>
<feature type="transmembrane region" description="Helical" evidence="1">
    <location>
        <begin position="178"/>
        <end position="203"/>
    </location>
</feature>
<evidence type="ECO:0000313" key="3">
    <source>
        <dbReference type="EMBL" id="MFK2825144.1"/>
    </source>
</evidence>
<dbReference type="EMBL" id="JAUIYO010000002">
    <property type="protein sequence ID" value="MFK2825144.1"/>
    <property type="molecule type" value="Genomic_DNA"/>
</dbReference>
<reference evidence="3 4" key="1">
    <citation type="submission" date="2023-07" db="EMBL/GenBank/DDBJ databases">
        <title>Bacillus lucianemedeirus sp. nov, a new species isolated from an immunobiological production facility.</title>
        <authorList>
            <person name="Costa L.V."/>
            <person name="Miranda R.V.S.L."/>
            <person name="Brandao M.L.L."/>
            <person name="Reis C.M.F."/>
            <person name="Frazao A.M."/>
            <person name="Cruz F.V."/>
            <person name="Baio P.V.P."/>
            <person name="Veras J.F.C."/>
            <person name="Ramos J.N."/>
            <person name="Vieira V."/>
        </authorList>
    </citation>
    <scope>NUCLEOTIDE SEQUENCE [LARGE SCALE GENOMIC DNA]</scope>
    <source>
        <strain evidence="3 4">B190/17</strain>
    </source>
</reference>
<gene>
    <name evidence="3" type="ORF">QYG89_05515</name>
</gene>
<evidence type="ECO:0000259" key="2">
    <source>
        <dbReference type="Pfam" id="PF13386"/>
    </source>
</evidence>
<feature type="transmembrane region" description="Helical" evidence="1">
    <location>
        <begin position="108"/>
        <end position="124"/>
    </location>
</feature>
<dbReference type="Pfam" id="PF13386">
    <property type="entry name" value="DsbD_2"/>
    <property type="match status" value="1"/>
</dbReference>
<feature type="domain" description="Urease accessory protein UreH-like transmembrane" evidence="2">
    <location>
        <begin position="31"/>
        <end position="233"/>
    </location>
</feature>
<proteinExistence type="predicted"/>
<keyword evidence="1" id="KW-0472">Membrane</keyword>
<protein>
    <submittedName>
        <fullName evidence="3">Sulfite exporter TauE/SafE family protein</fullName>
    </submittedName>
</protein>
<feature type="transmembrane region" description="Helical" evidence="1">
    <location>
        <begin position="66"/>
        <end position="88"/>
    </location>
</feature>